<evidence type="ECO:0000313" key="5">
    <source>
        <dbReference type="EMBL" id="TLQ40309.1"/>
    </source>
</evidence>
<feature type="compositionally biased region" description="Acidic residues" evidence="2">
    <location>
        <begin position="431"/>
        <end position="441"/>
    </location>
</feature>
<dbReference type="Pfam" id="PF03816">
    <property type="entry name" value="LytR_cpsA_psr"/>
    <property type="match status" value="1"/>
</dbReference>
<feature type="region of interest" description="Disordered" evidence="2">
    <location>
        <begin position="380"/>
        <end position="484"/>
    </location>
</feature>
<dbReference type="InterPro" id="IPR050922">
    <property type="entry name" value="LytR/CpsA/Psr_CW_biosynth"/>
</dbReference>
<name>A0A5R9DYP1_9LACT</name>
<organism evidence="5 6">
    <name type="scientific">Ruoffia tabacinasalis</name>
    <dbReference type="NCBI Taxonomy" id="87458"/>
    <lineage>
        <taxon>Bacteria</taxon>
        <taxon>Bacillati</taxon>
        <taxon>Bacillota</taxon>
        <taxon>Bacilli</taxon>
        <taxon>Lactobacillales</taxon>
        <taxon>Aerococcaceae</taxon>
        <taxon>Ruoffia</taxon>
    </lineage>
</organism>
<evidence type="ECO:0000313" key="6">
    <source>
        <dbReference type="Proteomes" id="UP000306420"/>
    </source>
</evidence>
<dbReference type="Proteomes" id="UP000306420">
    <property type="component" value="Unassembled WGS sequence"/>
</dbReference>
<dbReference type="Gene3D" id="3.40.630.190">
    <property type="entry name" value="LCP protein"/>
    <property type="match status" value="1"/>
</dbReference>
<dbReference type="PANTHER" id="PTHR33392:SF6">
    <property type="entry name" value="POLYISOPRENYL-TEICHOIC ACID--PEPTIDOGLYCAN TEICHOIC ACID TRANSFERASE TAGU"/>
    <property type="match status" value="1"/>
</dbReference>
<feature type="domain" description="Cell envelope-related transcriptional attenuator" evidence="4">
    <location>
        <begin position="100"/>
        <end position="244"/>
    </location>
</feature>
<comment type="caution">
    <text evidence="5">The sequence shown here is derived from an EMBL/GenBank/DDBJ whole genome shotgun (WGS) entry which is preliminary data.</text>
</comment>
<dbReference type="AlphaFoldDB" id="A0A5R9DYP1"/>
<comment type="similarity">
    <text evidence="1">Belongs to the LytR/CpsA/Psr (LCP) family.</text>
</comment>
<keyword evidence="3" id="KW-0812">Transmembrane</keyword>
<proteinExistence type="inferred from homology"/>
<feature type="transmembrane region" description="Helical" evidence="3">
    <location>
        <begin position="30"/>
        <end position="47"/>
    </location>
</feature>
<reference evidence="5 6" key="1">
    <citation type="submission" date="2019-05" db="EMBL/GenBank/DDBJ databases">
        <title>The metagenome of a microbial culture collection derived from dairy environment covers the genomic content of the human microbiome.</title>
        <authorList>
            <person name="Roder T."/>
            <person name="Wuthrich D."/>
            <person name="Sattari Z."/>
            <person name="Von Ah U."/>
            <person name="Bar C."/>
            <person name="Ronchi F."/>
            <person name="Macpherson A.J."/>
            <person name="Ganal-Vonarburg S.C."/>
            <person name="Bruggmann R."/>
            <person name="Vergeres G."/>
        </authorList>
    </citation>
    <scope>NUCLEOTIDE SEQUENCE [LARGE SCALE GENOMIC DNA]</scope>
    <source>
        <strain evidence="5 6">FAM 24227</strain>
    </source>
</reference>
<sequence>MSLLIRTESNLKRFFTTNGKFSIWKTIRNLIIIIILVAAAIGGYLYGNVLNAINNTNQDVNVQNIRDTNVQITEGDPINVLVVGTDGGAERQEDDGYVSRSDTLMLINLNPETGTTKMVSIPRDTITNIDGQDEPDKINHAYAYGGIDLTIDTVQDFLQIPIDYYLVVNMDGLSEMIDAIGGIEIVSPLSFEYRGTEFHEGERREVDGVKAMNFARMRYDDPQGELGRQNRQKIVIKAIIDKALSLDAVVQYPRLINVASRYVTTNVDLNEVLSIYQQYLPALNNISSVQFETLEEIQIDEIAYYHIPLNARVKVANEFRYVSNMPSITASDLEDPLGIQESEERAKSLAVIINQYPTGLSEEDLQELNERQTSLETARETIAQPAPVENNNSTPNNNDYWEEPEYSQPTQPTQPNYPPEDSSAQPPVETQEPEVPAEPELPETSTPDYDDGENEQEGSYSEEASNSTQANEGQSSGTNDSSIS</sequence>
<keyword evidence="3" id="KW-0472">Membrane</keyword>
<evidence type="ECO:0000259" key="4">
    <source>
        <dbReference type="Pfam" id="PF03816"/>
    </source>
</evidence>
<evidence type="ECO:0000256" key="1">
    <source>
        <dbReference type="ARBA" id="ARBA00006068"/>
    </source>
</evidence>
<dbReference type="OrthoDB" id="27330at2"/>
<evidence type="ECO:0000256" key="2">
    <source>
        <dbReference type="SAM" id="MobiDB-lite"/>
    </source>
</evidence>
<dbReference type="NCBIfam" id="TIGR00350">
    <property type="entry name" value="lytR_cpsA_psr"/>
    <property type="match status" value="1"/>
</dbReference>
<dbReference type="InterPro" id="IPR004474">
    <property type="entry name" value="LytR_CpsA_psr"/>
</dbReference>
<dbReference type="EMBL" id="VBSP01000031">
    <property type="protein sequence ID" value="TLQ40309.1"/>
    <property type="molecule type" value="Genomic_DNA"/>
</dbReference>
<keyword evidence="3" id="KW-1133">Transmembrane helix</keyword>
<feature type="compositionally biased region" description="Polar residues" evidence="2">
    <location>
        <begin position="457"/>
        <end position="484"/>
    </location>
</feature>
<dbReference type="PANTHER" id="PTHR33392">
    <property type="entry name" value="POLYISOPRENYL-TEICHOIC ACID--PEPTIDOGLYCAN TEICHOIC ACID TRANSFERASE TAGU"/>
    <property type="match status" value="1"/>
</dbReference>
<protein>
    <recommendedName>
        <fullName evidence="4">Cell envelope-related transcriptional attenuator domain-containing protein</fullName>
    </recommendedName>
</protein>
<gene>
    <name evidence="5" type="ORF">FEZ33_08470</name>
</gene>
<evidence type="ECO:0000256" key="3">
    <source>
        <dbReference type="SAM" id="Phobius"/>
    </source>
</evidence>
<accession>A0A5R9DYP1</accession>